<evidence type="ECO:0000256" key="3">
    <source>
        <dbReference type="ARBA" id="ARBA00023326"/>
    </source>
</evidence>
<evidence type="ECO:0000256" key="5">
    <source>
        <dbReference type="SAM" id="SignalP"/>
    </source>
</evidence>
<reference evidence="8" key="1">
    <citation type="journal article" date="2019" name="Int. J. Syst. Evol. Microbiol.">
        <title>The Global Catalogue of Microorganisms (GCM) 10K type strain sequencing project: providing services to taxonomists for standard genome sequencing and annotation.</title>
        <authorList>
            <consortium name="The Broad Institute Genomics Platform"/>
            <consortium name="The Broad Institute Genome Sequencing Center for Infectious Disease"/>
            <person name="Wu L."/>
            <person name="Ma J."/>
        </authorList>
    </citation>
    <scope>NUCLEOTIDE SEQUENCE [LARGE SCALE GENOMIC DNA]</scope>
    <source>
        <strain evidence="8">JCM 19015</strain>
    </source>
</reference>
<dbReference type="PROSITE" id="PS50853">
    <property type="entry name" value="FN3"/>
    <property type="match status" value="2"/>
</dbReference>
<dbReference type="Gene3D" id="2.60.40.10">
    <property type="entry name" value="Immunoglobulins"/>
    <property type="match status" value="2"/>
</dbReference>
<dbReference type="CDD" id="cd00063">
    <property type="entry name" value="FN3"/>
    <property type="match status" value="2"/>
</dbReference>
<comment type="caution">
    <text evidence="7">The sequence shown here is derived from an EMBL/GenBank/DDBJ whole genome shotgun (WGS) entry which is preliminary data.</text>
</comment>
<dbReference type="InterPro" id="IPR011044">
    <property type="entry name" value="Quino_amine_DH_bsu"/>
</dbReference>
<feature type="signal peptide" evidence="5">
    <location>
        <begin position="1"/>
        <end position="35"/>
    </location>
</feature>
<evidence type="ECO:0000259" key="6">
    <source>
        <dbReference type="PROSITE" id="PS50853"/>
    </source>
</evidence>
<dbReference type="InterPro" id="IPR050964">
    <property type="entry name" value="Striated_Muscle_Regulatory"/>
</dbReference>
<evidence type="ECO:0000256" key="4">
    <source>
        <dbReference type="SAM" id="MobiDB-lite"/>
    </source>
</evidence>
<dbReference type="PANTHER" id="PTHR13817">
    <property type="entry name" value="TITIN"/>
    <property type="match status" value="1"/>
</dbReference>
<proteinExistence type="predicted"/>
<feature type="chain" id="PRO_5045393051" description="Fibronectin type-III domain-containing protein" evidence="5">
    <location>
        <begin position="36"/>
        <end position="684"/>
    </location>
</feature>
<feature type="compositionally biased region" description="Pro residues" evidence="4">
    <location>
        <begin position="464"/>
        <end position="486"/>
    </location>
</feature>
<dbReference type="SUPFAM" id="SSF49265">
    <property type="entry name" value="Fibronectin type III"/>
    <property type="match status" value="1"/>
</dbReference>
<dbReference type="Pfam" id="PF17164">
    <property type="entry name" value="DUF5122"/>
    <property type="match status" value="1"/>
</dbReference>
<accession>A0ABP8ZDK3</accession>
<feature type="domain" description="Fibronectin type-III" evidence="6">
    <location>
        <begin position="592"/>
        <end position="684"/>
    </location>
</feature>
<name>A0ABP8ZDK3_9MICO</name>
<evidence type="ECO:0000313" key="7">
    <source>
        <dbReference type="EMBL" id="GAA4753860.1"/>
    </source>
</evidence>
<dbReference type="SMART" id="SM00060">
    <property type="entry name" value="FN3"/>
    <property type="match status" value="2"/>
</dbReference>
<sequence>MGSTQPFFRRALALSLAGVLSAAALIALTPVVATADTKAPTPVSGEALPTVQVDGVVWAQTVIGHTVFAGGSFAQTQVAGARPSWPKTPRANLLAYNVDTGELIADFAPQVNGQVLGLASSPDGTRLYVVGDFTSINGVTRSRIAALDPNSGAVLPGFAPVLNTTAMAVTAVGSRVFVGGGFTAASGTTRSRAAAFDQSGNLLPWAPQPAGGVVRAVVLSPDSSKALIGGSFTSTNGQSAPGRGMAAVDSTSGRSLPWAAGKVIHNGGVVDDPIAPSTASSSIYSLSTLGNIVYATGQATGTTWQDANLEGMVAMRWADGSIQWLEDCHGDTYSSVPFDDAVYVASHSHNCSTLGGFGEMSPDAHRAIGFSQSPTQTLQHNTQQGPGSYQDFAGMPAPSLVDFYPTFLVGTYTGAYQAAWSVTQGAGYLLYGGEFQQVNGERQTGLVRFKGYPDTSTGVVEAPTPTPTPTSTPTTAPSPSPSPAPGSRPSRVSTPDAIALGPTKAAVRWSAPKGAVADKVSGYVVTAYKGSKAVQRTTVGKNARVATLSHLAKSTTYKIGVAAKNSHGTGASSLRDSVKTKASGANVSATKKPGKVAKPSVTTRVAGIRVRWRGASVSGALPVATYQVRIALHGKTVRTAQVDDRLRAKLVSGLKHHASYTVSVRARNWVGWGAWSLAKGARTK</sequence>
<keyword evidence="3" id="KW-0624">Polysaccharide degradation</keyword>
<dbReference type="SUPFAM" id="SSF50969">
    <property type="entry name" value="YVTN repeat-like/Quinoprotein amine dehydrogenase"/>
    <property type="match status" value="1"/>
</dbReference>
<dbReference type="InterPro" id="IPR013783">
    <property type="entry name" value="Ig-like_fold"/>
</dbReference>
<feature type="domain" description="Fibronectin type-III" evidence="6">
    <location>
        <begin position="488"/>
        <end position="583"/>
    </location>
</feature>
<dbReference type="PANTHER" id="PTHR13817:SF166">
    <property type="entry name" value="NEURONAL IGCAM-RELATED"/>
    <property type="match status" value="1"/>
</dbReference>
<dbReference type="InterPro" id="IPR003961">
    <property type="entry name" value="FN3_dom"/>
</dbReference>
<evidence type="ECO:0000313" key="8">
    <source>
        <dbReference type="Proteomes" id="UP001500121"/>
    </source>
</evidence>
<keyword evidence="5" id="KW-0732">Signal</keyword>
<dbReference type="InterPro" id="IPR013431">
    <property type="entry name" value="Delta_60_rpt"/>
</dbReference>
<protein>
    <recommendedName>
        <fullName evidence="6">Fibronectin type-III domain-containing protein</fullName>
    </recommendedName>
</protein>
<organism evidence="7 8">
    <name type="scientific">Amnibacterium soli</name>
    <dbReference type="NCBI Taxonomy" id="1282736"/>
    <lineage>
        <taxon>Bacteria</taxon>
        <taxon>Bacillati</taxon>
        <taxon>Actinomycetota</taxon>
        <taxon>Actinomycetes</taxon>
        <taxon>Micrococcales</taxon>
        <taxon>Microbacteriaceae</taxon>
        <taxon>Amnibacterium</taxon>
    </lineage>
</organism>
<keyword evidence="2" id="KW-0326">Glycosidase</keyword>
<dbReference type="Pfam" id="PF00041">
    <property type="entry name" value="fn3"/>
    <property type="match status" value="1"/>
</dbReference>
<dbReference type="InterPro" id="IPR036116">
    <property type="entry name" value="FN3_sf"/>
</dbReference>
<keyword evidence="3" id="KW-0119">Carbohydrate metabolism</keyword>
<evidence type="ECO:0000256" key="1">
    <source>
        <dbReference type="ARBA" id="ARBA00022737"/>
    </source>
</evidence>
<dbReference type="Proteomes" id="UP001500121">
    <property type="component" value="Unassembled WGS sequence"/>
</dbReference>
<keyword evidence="8" id="KW-1185">Reference proteome</keyword>
<gene>
    <name evidence="7" type="ORF">GCM10025783_28480</name>
</gene>
<keyword evidence="2" id="KW-0378">Hydrolase</keyword>
<dbReference type="EMBL" id="BAABLP010000006">
    <property type="protein sequence ID" value="GAA4753860.1"/>
    <property type="molecule type" value="Genomic_DNA"/>
</dbReference>
<keyword evidence="1" id="KW-0677">Repeat</keyword>
<evidence type="ECO:0000256" key="2">
    <source>
        <dbReference type="ARBA" id="ARBA00023295"/>
    </source>
</evidence>
<feature type="region of interest" description="Disordered" evidence="4">
    <location>
        <begin position="451"/>
        <end position="496"/>
    </location>
</feature>